<keyword evidence="3" id="KW-0808">Transferase</keyword>
<keyword evidence="6 10" id="KW-0239">DNA-directed DNA polymerase</keyword>
<evidence type="ECO:0000256" key="1">
    <source>
        <dbReference type="ARBA" id="ARBA00005755"/>
    </source>
</evidence>
<keyword evidence="10" id="KW-0496">Mitochondrion</keyword>
<accession>A0A8F0LFR7</accession>
<dbReference type="AlphaFoldDB" id="A0A8F0LFR7"/>
<keyword evidence="5" id="KW-0235">DNA replication</keyword>
<dbReference type="EC" id="2.7.7.7" evidence="2"/>
<comment type="catalytic activity">
    <reaction evidence="8">
        <text>DNA(n) + a 2'-deoxyribonucleoside 5'-triphosphate = DNA(n+1) + diphosphate</text>
        <dbReference type="Rhea" id="RHEA:22508"/>
        <dbReference type="Rhea" id="RHEA-COMP:17339"/>
        <dbReference type="Rhea" id="RHEA-COMP:17340"/>
        <dbReference type="ChEBI" id="CHEBI:33019"/>
        <dbReference type="ChEBI" id="CHEBI:61560"/>
        <dbReference type="ChEBI" id="CHEBI:173112"/>
        <dbReference type="EC" id="2.7.7.7"/>
    </reaction>
</comment>
<dbReference type="SUPFAM" id="SSF56672">
    <property type="entry name" value="DNA/RNA polymerases"/>
    <property type="match status" value="1"/>
</dbReference>
<dbReference type="InterPro" id="IPR043502">
    <property type="entry name" value="DNA/RNA_pol_sf"/>
</dbReference>
<dbReference type="PANTHER" id="PTHR33568:SF3">
    <property type="entry name" value="DNA-DIRECTED DNA POLYMERASE"/>
    <property type="match status" value="1"/>
</dbReference>
<evidence type="ECO:0000256" key="7">
    <source>
        <dbReference type="ARBA" id="ARBA00023125"/>
    </source>
</evidence>
<dbReference type="GO" id="GO:0003887">
    <property type="term" value="F:DNA-directed DNA polymerase activity"/>
    <property type="evidence" value="ECO:0007669"/>
    <property type="project" value="UniProtKB-KW"/>
</dbReference>
<keyword evidence="7" id="KW-0238">DNA-binding</keyword>
<evidence type="ECO:0000259" key="9">
    <source>
        <dbReference type="Pfam" id="PF03175"/>
    </source>
</evidence>
<dbReference type="Pfam" id="PF03175">
    <property type="entry name" value="DNA_pol_B_2"/>
    <property type="match status" value="1"/>
</dbReference>
<dbReference type="Gene3D" id="3.90.1600.10">
    <property type="entry name" value="Palm domain of DNA polymerase"/>
    <property type="match status" value="1"/>
</dbReference>
<keyword evidence="4" id="KW-0548">Nucleotidyltransferase</keyword>
<feature type="domain" description="DNA-directed DNA polymerase family B mitochondria/virus" evidence="9">
    <location>
        <begin position="5"/>
        <end position="110"/>
    </location>
</feature>
<sequence>MLMNFMKLKSHSKDDPMYLISKLLLNSLYGRFGMNPNMENYSIIKSENLMKQFNEFTIVDVFNLNNGKDLVSYLTKNNEEDNDKILNISLPISLAVTAAARIHMTQFKNNPNFNLYYSDTDSIDRDKPLPDKFLGKELGQMKFEHKFKKIMFLAPKVYAGITDDYELVKIKGVKNPVKFNSLLPLLTRNNKLNINQDKWYKSLSRGGITIKEEIYTLMVTENKRNLIYENNKFIDTKPLTLNDTKIINEN</sequence>
<dbReference type="GO" id="GO:0006260">
    <property type="term" value="P:DNA replication"/>
    <property type="evidence" value="ECO:0007669"/>
    <property type="project" value="UniProtKB-KW"/>
</dbReference>
<name>A0A8F0LFR7_9AGAM</name>
<evidence type="ECO:0000256" key="3">
    <source>
        <dbReference type="ARBA" id="ARBA00022679"/>
    </source>
</evidence>
<dbReference type="EMBL" id="MZ151416">
    <property type="protein sequence ID" value="QWL17553.1"/>
    <property type="molecule type" value="Genomic_DNA"/>
</dbReference>
<gene>
    <name evidence="10" type="primary">orf250</name>
</gene>
<dbReference type="PANTHER" id="PTHR33568">
    <property type="entry name" value="DNA POLYMERASE"/>
    <property type="match status" value="1"/>
</dbReference>
<reference evidence="10" key="1">
    <citation type="submission" date="2021-05" db="EMBL/GenBank/DDBJ databases">
        <title>Characterization of the complete mitochondrial genome of Chroogomphus rutilus.</title>
        <authorList>
            <person name="Zhang Y."/>
            <person name="Li Q."/>
        </authorList>
    </citation>
    <scope>NUCLEOTIDE SEQUENCE</scope>
</reference>
<evidence type="ECO:0000256" key="8">
    <source>
        <dbReference type="ARBA" id="ARBA00049244"/>
    </source>
</evidence>
<evidence type="ECO:0000256" key="2">
    <source>
        <dbReference type="ARBA" id="ARBA00012417"/>
    </source>
</evidence>
<dbReference type="InterPro" id="IPR004868">
    <property type="entry name" value="DNA-dir_DNA_pol_B_mt/vir"/>
</dbReference>
<evidence type="ECO:0000256" key="4">
    <source>
        <dbReference type="ARBA" id="ARBA00022695"/>
    </source>
</evidence>
<evidence type="ECO:0000256" key="5">
    <source>
        <dbReference type="ARBA" id="ARBA00022705"/>
    </source>
</evidence>
<comment type="similarity">
    <text evidence="1">Belongs to the DNA polymerase type-B family.</text>
</comment>
<protein>
    <recommendedName>
        <fullName evidence="2">DNA-directed DNA polymerase</fullName>
        <ecNumber evidence="2">2.7.7.7</ecNumber>
    </recommendedName>
</protein>
<dbReference type="GO" id="GO:0000166">
    <property type="term" value="F:nucleotide binding"/>
    <property type="evidence" value="ECO:0007669"/>
    <property type="project" value="InterPro"/>
</dbReference>
<dbReference type="GO" id="GO:0003677">
    <property type="term" value="F:DNA binding"/>
    <property type="evidence" value="ECO:0007669"/>
    <property type="project" value="UniProtKB-KW"/>
</dbReference>
<proteinExistence type="inferred from homology"/>
<organism evidence="10">
    <name type="scientific">Chroogomphus rutilus</name>
    <dbReference type="NCBI Taxonomy" id="85976"/>
    <lineage>
        <taxon>Eukaryota</taxon>
        <taxon>Fungi</taxon>
        <taxon>Dikarya</taxon>
        <taxon>Basidiomycota</taxon>
        <taxon>Agaricomycotina</taxon>
        <taxon>Agaricomycetes</taxon>
        <taxon>Agaricomycetidae</taxon>
        <taxon>Boletales</taxon>
        <taxon>Suillineae</taxon>
        <taxon>Gomphidiaceae</taxon>
        <taxon>Chroogomphus</taxon>
    </lineage>
</organism>
<dbReference type="Gene3D" id="1.10.287.690">
    <property type="entry name" value="Helix hairpin bin"/>
    <property type="match status" value="1"/>
</dbReference>
<dbReference type="InterPro" id="IPR023211">
    <property type="entry name" value="DNA_pol_palm_dom_sf"/>
</dbReference>
<evidence type="ECO:0000313" key="10">
    <source>
        <dbReference type="EMBL" id="QWL17553.1"/>
    </source>
</evidence>
<geneLocation type="mitochondrion" evidence="10"/>
<evidence type="ECO:0000256" key="6">
    <source>
        <dbReference type="ARBA" id="ARBA00022932"/>
    </source>
</evidence>